<dbReference type="PANTHER" id="PTHR18952">
    <property type="entry name" value="CARBONIC ANHYDRASE"/>
    <property type="match status" value="1"/>
</dbReference>
<dbReference type="SMART" id="SM01057">
    <property type="entry name" value="Carb_anhydrase"/>
    <property type="match status" value="1"/>
</dbReference>
<keyword evidence="7" id="KW-0812">Transmembrane</keyword>
<keyword evidence="5" id="KW-0325">Glycoprotein</keyword>
<name>A0A818VUR3_9BILA</name>
<comment type="cofactor">
    <cofactor evidence="6">
        <name>Zn(2+)</name>
        <dbReference type="ChEBI" id="CHEBI:29105"/>
    </cofactor>
</comment>
<dbReference type="InterPro" id="IPR018338">
    <property type="entry name" value="Carbonic_anhydrase_a-class_CS"/>
</dbReference>
<evidence type="ECO:0000256" key="7">
    <source>
        <dbReference type="SAM" id="Phobius"/>
    </source>
</evidence>
<evidence type="ECO:0000256" key="1">
    <source>
        <dbReference type="ARBA" id="ARBA00010718"/>
    </source>
</evidence>
<feature type="chain" id="PRO_5033113036" description="Carbonic anhydrase" evidence="6">
    <location>
        <begin position="19"/>
        <end position="462"/>
    </location>
</feature>
<comment type="catalytic activity">
    <reaction evidence="6">
        <text>hydrogencarbonate + H(+) = CO2 + H2O</text>
        <dbReference type="Rhea" id="RHEA:10748"/>
        <dbReference type="ChEBI" id="CHEBI:15377"/>
        <dbReference type="ChEBI" id="CHEBI:15378"/>
        <dbReference type="ChEBI" id="CHEBI:16526"/>
        <dbReference type="ChEBI" id="CHEBI:17544"/>
        <dbReference type="EC" id="4.2.1.1"/>
    </reaction>
</comment>
<organism evidence="9 10">
    <name type="scientific">Rotaria sordida</name>
    <dbReference type="NCBI Taxonomy" id="392033"/>
    <lineage>
        <taxon>Eukaryota</taxon>
        <taxon>Metazoa</taxon>
        <taxon>Spiralia</taxon>
        <taxon>Gnathifera</taxon>
        <taxon>Rotifera</taxon>
        <taxon>Eurotatoria</taxon>
        <taxon>Bdelloidea</taxon>
        <taxon>Philodinida</taxon>
        <taxon>Philodinidae</taxon>
        <taxon>Rotaria</taxon>
    </lineage>
</organism>
<evidence type="ECO:0000256" key="5">
    <source>
        <dbReference type="ARBA" id="ARBA00023180"/>
    </source>
</evidence>
<feature type="signal peptide" evidence="6">
    <location>
        <begin position="1"/>
        <end position="18"/>
    </location>
</feature>
<dbReference type="PANTHER" id="PTHR18952:SF124">
    <property type="entry name" value="CARBONIC ANHYDRASE 7"/>
    <property type="match status" value="1"/>
</dbReference>
<feature type="transmembrane region" description="Helical" evidence="7">
    <location>
        <begin position="301"/>
        <end position="322"/>
    </location>
</feature>
<gene>
    <name evidence="9" type="ORF">FNK824_LOCUS10175</name>
</gene>
<accession>A0A818VUR3</accession>
<keyword evidence="6" id="KW-0732">Signal</keyword>
<dbReference type="InterPro" id="IPR036398">
    <property type="entry name" value="CA_dom_sf"/>
</dbReference>
<evidence type="ECO:0000313" key="10">
    <source>
        <dbReference type="Proteomes" id="UP000663874"/>
    </source>
</evidence>
<sequence>MLQFVLIILLFIPTIVESKGGWSYENTKQWLRGHHYCGGKSQSPIDLHFDKSRRDHRLKQLYFEEQDFSGPAELSNNGHTVQLNIKNRYVLKNVAPESEDYKVEQVHFHWGHSHDINNGSEHLLEGRPYPLEMHVVTYSDLYSNIRDAMVNTRGLAVVGVFFELSNESNPSFQPLVDALTRVQSHDQRTSVSEQFILKTLIGEERMYRYYRYDGSLTTPPCYESVIWSVLRDPLKLSRQQLQAFKHLHDEKANTMKDVYRPVQPLGSRKLFRSFFAEDIDDDLKQRKLILENRGHYLTNNMILIAFLTILSIYYRCFISTIVNENFTSVMRQQILSCIFQTNKQIKISFSLVDFQTTVKPSNTSRLEKPIGYRLMCRFWIYDVFYHPAVRRGKNILKLGCIYNNFFVIRLKWYYESKRVKSFVDELIEDDLILREYIGDGCVHSAMLEIDSQANVQQVIYIS</sequence>
<dbReference type="EC" id="4.2.1.1" evidence="2 6"/>
<comment type="function">
    <text evidence="6">Reversible hydration of carbon dioxide.</text>
</comment>
<keyword evidence="7" id="KW-0472">Membrane</keyword>
<dbReference type="InterPro" id="IPR023561">
    <property type="entry name" value="Carbonic_anhydrase_a-class"/>
</dbReference>
<dbReference type="GO" id="GO:0004089">
    <property type="term" value="F:carbonate dehydratase activity"/>
    <property type="evidence" value="ECO:0007669"/>
    <property type="project" value="UniProtKB-UniRule"/>
</dbReference>
<evidence type="ECO:0000256" key="6">
    <source>
        <dbReference type="RuleBase" id="RU367011"/>
    </source>
</evidence>
<proteinExistence type="inferred from homology"/>
<feature type="domain" description="Alpha-carbonic anhydrase" evidence="8">
    <location>
        <begin position="20"/>
        <end position="274"/>
    </location>
</feature>
<comment type="caution">
    <text evidence="9">The sequence shown here is derived from an EMBL/GenBank/DDBJ whole genome shotgun (WGS) entry which is preliminary data.</text>
</comment>
<dbReference type="Gene3D" id="3.10.200.10">
    <property type="entry name" value="Alpha carbonic anhydrase"/>
    <property type="match status" value="1"/>
</dbReference>
<dbReference type="Proteomes" id="UP000663874">
    <property type="component" value="Unassembled WGS sequence"/>
</dbReference>
<evidence type="ECO:0000256" key="2">
    <source>
        <dbReference type="ARBA" id="ARBA00012925"/>
    </source>
</evidence>
<keyword evidence="6" id="KW-0456">Lyase</keyword>
<reference evidence="9" key="1">
    <citation type="submission" date="2021-02" db="EMBL/GenBank/DDBJ databases">
        <authorList>
            <person name="Nowell W R."/>
        </authorList>
    </citation>
    <scope>NUCLEOTIDE SEQUENCE</scope>
</reference>
<protein>
    <recommendedName>
        <fullName evidence="2 6">Carbonic anhydrase</fullName>
        <ecNumber evidence="2 6">4.2.1.1</ecNumber>
    </recommendedName>
</protein>
<keyword evidence="3 6" id="KW-0479">Metal-binding</keyword>
<evidence type="ECO:0000313" key="9">
    <source>
        <dbReference type="EMBL" id="CAF3716366.1"/>
    </source>
</evidence>
<dbReference type="Pfam" id="PF00194">
    <property type="entry name" value="Carb_anhydrase"/>
    <property type="match status" value="1"/>
</dbReference>
<dbReference type="InterPro" id="IPR001148">
    <property type="entry name" value="CA_dom"/>
</dbReference>
<dbReference type="AlphaFoldDB" id="A0A818VUR3"/>
<feature type="non-terminal residue" evidence="9">
    <location>
        <position position="1"/>
    </location>
</feature>
<dbReference type="GO" id="GO:0008270">
    <property type="term" value="F:zinc ion binding"/>
    <property type="evidence" value="ECO:0007669"/>
    <property type="project" value="UniProtKB-UniRule"/>
</dbReference>
<keyword evidence="4 6" id="KW-0862">Zinc</keyword>
<dbReference type="SUPFAM" id="SSF51069">
    <property type="entry name" value="Carbonic anhydrase"/>
    <property type="match status" value="1"/>
</dbReference>
<dbReference type="CDD" id="cd00326">
    <property type="entry name" value="alpha_CA"/>
    <property type="match status" value="1"/>
</dbReference>
<dbReference type="GO" id="GO:0005737">
    <property type="term" value="C:cytoplasm"/>
    <property type="evidence" value="ECO:0007669"/>
    <property type="project" value="TreeGrafter"/>
</dbReference>
<dbReference type="PROSITE" id="PS00162">
    <property type="entry name" value="ALPHA_CA_1"/>
    <property type="match status" value="1"/>
</dbReference>
<dbReference type="EMBL" id="CAJOBE010001122">
    <property type="protein sequence ID" value="CAF3716366.1"/>
    <property type="molecule type" value="Genomic_DNA"/>
</dbReference>
<keyword evidence="7" id="KW-1133">Transmembrane helix</keyword>
<evidence type="ECO:0000259" key="8">
    <source>
        <dbReference type="PROSITE" id="PS51144"/>
    </source>
</evidence>
<comment type="similarity">
    <text evidence="1 6">Belongs to the alpha-carbonic anhydrase family.</text>
</comment>
<dbReference type="PROSITE" id="PS51144">
    <property type="entry name" value="ALPHA_CA_2"/>
    <property type="match status" value="1"/>
</dbReference>
<evidence type="ECO:0000256" key="3">
    <source>
        <dbReference type="ARBA" id="ARBA00022723"/>
    </source>
</evidence>
<dbReference type="FunFam" id="3.10.200.10:FF:000003">
    <property type="entry name" value="Carbonic anhydrase 12"/>
    <property type="match status" value="1"/>
</dbReference>
<evidence type="ECO:0000256" key="4">
    <source>
        <dbReference type="ARBA" id="ARBA00022833"/>
    </source>
</evidence>